<evidence type="ECO:0000256" key="2">
    <source>
        <dbReference type="ARBA" id="ARBA00023002"/>
    </source>
</evidence>
<keyword evidence="4" id="KW-1185">Reference proteome</keyword>
<comment type="similarity">
    <text evidence="1">Belongs to the short-chain dehydrogenases/reductases (SDR) family.</text>
</comment>
<evidence type="ECO:0000313" key="4">
    <source>
        <dbReference type="Proteomes" id="UP001172155"/>
    </source>
</evidence>
<dbReference type="Gene3D" id="3.40.50.720">
    <property type="entry name" value="NAD(P)-binding Rossmann-like Domain"/>
    <property type="match status" value="1"/>
</dbReference>
<dbReference type="EMBL" id="JAUKUD010000004">
    <property type="protein sequence ID" value="KAK0746051.1"/>
    <property type="molecule type" value="Genomic_DNA"/>
</dbReference>
<dbReference type="CDD" id="cd05233">
    <property type="entry name" value="SDR_c"/>
    <property type="match status" value="1"/>
</dbReference>
<dbReference type="Pfam" id="PF00106">
    <property type="entry name" value="adh_short"/>
    <property type="match status" value="1"/>
</dbReference>
<proteinExistence type="inferred from homology"/>
<reference evidence="3" key="1">
    <citation type="submission" date="2023-06" db="EMBL/GenBank/DDBJ databases">
        <title>Genome-scale phylogeny and comparative genomics of the fungal order Sordariales.</title>
        <authorList>
            <consortium name="Lawrence Berkeley National Laboratory"/>
            <person name="Hensen N."/>
            <person name="Bonometti L."/>
            <person name="Westerberg I."/>
            <person name="Brannstrom I.O."/>
            <person name="Guillou S."/>
            <person name="Cros-Aarteil S."/>
            <person name="Calhoun S."/>
            <person name="Haridas S."/>
            <person name="Kuo A."/>
            <person name="Mondo S."/>
            <person name="Pangilinan J."/>
            <person name="Riley R."/>
            <person name="LaButti K."/>
            <person name="Andreopoulos B."/>
            <person name="Lipzen A."/>
            <person name="Chen C."/>
            <person name="Yanf M."/>
            <person name="Daum C."/>
            <person name="Ng V."/>
            <person name="Clum A."/>
            <person name="Steindorff A."/>
            <person name="Ohm R."/>
            <person name="Martin F."/>
            <person name="Silar P."/>
            <person name="Natvig D."/>
            <person name="Lalanne C."/>
            <person name="Gautier V."/>
            <person name="Ament-velasquez S.L."/>
            <person name="Kruys A."/>
            <person name="Hutchinson M.I."/>
            <person name="Powell A.J."/>
            <person name="Barry K."/>
            <person name="Miller A.N."/>
            <person name="Grigoriev I.V."/>
            <person name="Debuchy R."/>
            <person name="Gladieux P."/>
            <person name="Thoren M.H."/>
            <person name="Johannesson H."/>
        </authorList>
    </citation>
    <scope>NUCLEOTIDE SEQUENCE</scope>
    <source>
        <strain evidence="3">SMH3187-1</strain>
    </source>
</reference>
<dbReference type="PANTHER" id="PTHR43669:SF3">
    <property type="entry name" value="ALCOHOL DEHYDROGENASE, PUTATIVE (AFU_ORTHOLOGUE AFUA_3G03445)-RELATED"/>
    <property type="match status" value="1"/>
</dbReference>
<dbReference type="InterPro" id="IPR036291">
    <property type="entry name" value="NAD(P)-bd_dom_sf"/>
</dbReference>
<gene>
    <name evidence="3" type="ORF">B0T18DRAFT_325608</name>
</gene>
<dbReference type="Proteomes" id="UP001172155">
    <property type="component" value="Unassembled WGS sequence"/>
</dbReference>
<dbReference type="AlphaFoldDB" id="A0AA40EV65"/>
<dbReference type="PANTHER" id="PTHR43669">
    <property type="entry name" value="5-KETO-D-GLUCONATE 5-REDUCTASE"/>
    <property type="match status" value="1"/>
</dbReference>
<dbReference type="InterPro" id="IPR002347">
    <property type="entry name" value="SDR_fam"/>
</dbReference>
<organism evidence="3 4">
    <name type="scientific">Schizothecium vesticola</name>
    <dbReference type="NCBI Taxonomy" id="314040"/>
    <lineage>
        <taxon>Eukaryota</taxon>
        <taxon>Fungi</taxon>
        <taxon>Dikarya</taxon>
        <taxon>Ascomycota</taxon>
        <taxon>Pezizomycotina</taxon>
        <taxon>Sordariomycetes</taxon>
        <taxon>Sordariomycetidae</taxon>
        <taxon>Sordariales</taxon>
        <taxon>Schizotheciaceae</taxon>
        <taxon>Schizothecium</taxon>
    </lineage>
</organism>
<sequence length="235" mass="25404">MNGHTNGAKPSGRTLLVLGAGPGIGRSVTSLFASRRFGSVVLIARRAKQLQIEKEVVERIHGVKAATYAVDITNTKALSAALDDADGKFGKPEVVFFNAARVLPSALFEHPVEDIEYDLKINVSVLYSVSSRYLPHLSAVASSDPSAKPALIATSSMLPHHPIPQFFSLSLVKAAQRNLMQSLHLTYAPQGVHVGVINVGGPVSKEHEVWNPANVAEKTWNWFDEEGSQSFEVLI</sequence>
<evidence type="ECO:0000256" key="1">
    <source>
        <dbReference type="ARBA" id="ARBA00006484"/>
    </source>
</evidence>
<evidence type="ECO:0000313" key="3">
    <source>
        <dbReference type="EMBL" id="KAK0746051.1"/>
    </source>
</evidence>
<name>A0AA40EV65_9PEZI</name>
<keyword evidence="2" id="KW-0560">Oxidoreductase</keyword>
<protein>
    <recommendedName>
        <fullName evidence="5">Short-chain alcohol dehydrogenase</fullName>
    </recommendedName>
</protein>
<accession>A0AA40EV65</accession>
<dbReference type="SUPFAM" id="SSF51735">
    <property type="entry name" value="NAD(P)-binding Rossmann-fold domains"/>
    <property type="match status" value="1"/>
</dbReference>
<dbReference type="GO" id="GO:0016491">
    <property type="term" value="F:oxidoreductase activity"/>
    <property type="evidence" value="ECO:0007669"/>
    <property type="project" value="UniProtKB-KW"/>
</dbReference>
<comment type="caution">
    <text evidence="3">The sequence shown here is derived from an EMBL/GenBank/DDBJ whole genome shotgun (WGS) entry which is preliminary data.</text>
</comment>
<evidence type="ECO:0008006" key="5">
    <source>
        <dbReference type="Google" id="ProtNLM"/>
    </source>
</evidence>